<evidence type="ECO:0000313" key="1">
    <source>
        <dbReference type="EMBL" id="KAJ7542630.1"/>
    </source>
</evidence>
<protein>
    <submittedName>
        <fullName evidence="1">Uncharacterized protein</fullName>
    </submittedName>
</protein>
<dbReference type="EMBL" id="CM055100">
    <property type="protein sequence ID" value="KAJ7542630.1"/>
    <property type="molecule type" value="Genomic_DNA"/>
</dbReference>
<sequence length="298" mass="33280">MLKGRLLMSFIFLKKNHQVVTAVGSVLFSGAALAFLLVFTSLKFAVTGPLIDHLPGFQECSRFNNTKPSSIPPDLALALLHFAKTTQIPQQSKEEINVTLQILQQRSPCNFLVVGMWHDSLLWAVLNHGGRTVFLDESQEWIDRMGEKHPQLETYKVDYPTTLGQASSLLENARDRRSTACSPNQPIESSPCPLSLSPVLPRKLLTVEWDVILIDGPRSYKNLSFPGRMSPIFSAAIMARSRTAPGHVDVLVHDVSRPVERQYAEEFLCLSNLVSSVDDLWHFRISPSNYSTFCPSSS</sequence>
<gene>
    <name evidence="1" type="ORF">O6H91_09G003900</name>
</gene>
<accession>A0ACC2CKY9</accession>
<reference evidence="2" key="1">
    <citation type="journal article" date="2024" name="Proc. Natl. Acad. Sci. U.S.A.">
        <title>Extraordinary preservation of gene collinearity over three hundred million years revealed in homosporous lycophytes.</title>
        <authorList>
            <person name="Li C."/>
            <person name="Wickell D."/>
            <person name="Kuo L.Y."/>
            <person name="Chen X."/>
            <person name="Nie B."/>
            <person name="Liao X."/>
            <person name="Peng D."/>
            <person name="Ji J."/>
            <person name="Jenkins J."/>
            <person name="Williams M."/>
            <person name="Shu S."/>
            <person name="Plott C."/>
            <person name="Barry K."/>
            <person name="Rajasekar S."/>
            <person name="Grimwood J."/>
            <person name="Han X."/>
            <person name="Sun S."/>
            <person name="Hou Z."/>
            <person name="He W."/>
            <person name="Dai G."/>
            <person name="Sun C."/>
            <person name="Schmutz J."/>
            <person name="Leebens-Mack J.H."/>
            <person name="Li F.W."/>
            <person name="Wang L."/>
        </authorList>
    </citation>
    <scope>NUCLEOTIDE SEQUENCE [LARGE SCALE GENOMIC DNA]</scope>
    <source>
        <strain evidence="2">cv. PW_Plant_1</strain>
    </source>
</reference>
<organism evidence="1 2">
    <name type="scientific">Diphasiastrum complanatum</name>
    <name type="common">Issler's clubmoss</name>
    <name type="synonym">Lycopodium complanatum</name>
    <dbReference type="NCBI Taxonomy" id="34168"/>
    <lineage>
        <taxon>Eukaryota</taxon>
        <taxon>Viridiplantae</taxon>
        <taxon>Streptophyta</taxon>
        <taxon>Embryophyta</taxon>
        <taxon>Tracheophyta</taxon>
        <taxon>Lycopodiopsida</taxon>
        <taxon>Lycopodiales</taxon>
        <taxon>Lycopodiaceae</taxon>
        <taxon>Lycopodioideae</taxon>
        <taxon>Diphasiastrum</taxon>
    </lineage>
</organism>
<comment type="caution">
    <text evidence="1">The sequence shown here is derived from an EMBL/GenBank/DDBJ whole genome shotgun (WGS) entry which is preliminary data.</text>
</comment>
<keyword evidence="2" id="KW-1185">Reference proteome</keyword>
<name>A0ACC2CKY9_DIPCM</name>
<proteinExistence type="predicted"/>
<evidence type="ECO:0000313" key="2">
    <source>
        <dbReference type="Proteomes" id="UP001162992"/>
    </source>
</evidence>
<dbReference type="Proteomes" id="UP001162992">
    <property type="component" value="Chromosome 9"/>
</dbReference>